<feature type="non-terminal residue" evidence="2">
    <location>
        <position position="1"/>
    </location>
</feature>
<proteinExistence type="predicted"/>
<feature type="non-terminal residue" evidence="2">
    <location>
        <position position="69"/>
    </location>
</feature>
<dbReference type="Proteomes" id="UP001328107">
    <property type="component" value="Unassembled WGS sequence"/>
</dbReference>
<organism evidence="2 3">
    <name type="scientific">Pristionchus mayeri</name>
    <dbReference type="NCBI Taxonomy" id="1317129"/>
    <lineage>
        <taxon>Eukaryota</taxon>
        <taxon>Metazoa</taxon>
        <taxon>Ecdysozoa</taxon>
        <taxon>Nematoda</taxon>
        <taxon>Chromadorea</taxon>
        <taxon>Rhabditida</taxon>
        <taxon>Rhabditina</taxon>
        <taxon>Diplogasteromorpha</taxon>
        <taxon>Diplogasteroidea</taxon>
        <taxon>Neodiplogasteridae</taxon>
        <taxon>Pristionchus</taxon>
    </lineage>
</organism>
<protein>
    <submittedName>
        <fullName evidence="2">Uncharacterized protein</fullName>
    </submittedName>
</protein>
<dbReference type="EMBL" id="BTRK01000004">
    <property type="protein sequence ID" value="GMR50534.1"/>
    <property type="molecule type" value="Genomic_DNA"/>
</dbReference>
<evidence type="ECO:0000313" key="3">
    <source>
        <dbReference type="Proteomes" id="UP001328107"/>
    </source>
</evidence>
<evidence type="ECO:0000256" key="1">
    <source>
        <dbReference type="SAM" id="Coils"/>
    </source>
</evidence>
<reference evidence="3" key="1">
    <citation type="submission" date="2022-10" db="EMBL/GenBank/DDBJ databases">
        <title>Genome assembly of Pristionchus species.</title>
        <authorList>
            <person name="Yoshida K."/>
            <person name="Sommer R.J."/>
        </authorList>
    </citation>
    <scope>NUCLEOTIDE SEQUENCE [LARGE SCALE GENOMIC DNA]</scope>
    <source>
        <strain evidence="3">RS5460</strain>
    </source>
</reference>
<keyword evidence="3" id="KW-1185">Reference proteome</keyword>
<gene>
    <name evidence="2" type="ORF">PMAYCL1PPCAC_20729</name>
</gene>
<sequence length="69" mass="8248">AKELDEERQKCANKEQEVIDKSQKMNEIQREMAVLNNRSEESEKSVMDLRSELYAERQKYADKKQEVIE</sequence>
<comment type="caution">
    <text evidence="2">The sequence shown here is derived from an EMBL/GenBank/DDBJ whole genome shotgun (WGS) entry which is preliminary data.</text>
</comment>
<dbReference type="AlphaFoldDB" id="A0AAN5I3R3"/>
<feature type="coiled-coil region" evidence="1">
    <location>
        <begin position="4"/>
        <end position="52"/>
    </location>
</feature>
<accession>A0AAN5I3R3</accession>
<name>A0AAN5I3R3_9BILA</name>
<evidence type="ECO:0000313" key="2">
    <source>
        <dbReference type="EMBL" id="GMR50534.1"/>
    </source>
</evidence>
<keyword evidence="1" id="KW-0175">Coiled coil</keyword>